<evidence type="ECO:0000313" key="2">
    <source>
        <dbReference type="EMBL" id="KAK2942018.1"/>
    </source>
</evidence>
<dbReference type="EMBL" id="JARBJD010000441">
    <property type="protein sequence ID" value="KAK2942018.1"/>
    <property type="molecule type" value="Genomic_DNA"/>
</dbReference>
<keyword evidence="3" id="KW-1185">Reference proteome</keyword>
<feature type="compositionally biased region" description="Low complexity" evidence="1">
    <location>
        <begin position="289"/>
        <end position="300"/>
    </location>
</feature>
<evidence type="ECO:0000256" key="1">
    <source>
        <dbReference type="SAM" id="MobiDB-lite"/>
    </source>
</evidence>
<organism evidence="2 3">
    <name type="scientific">Blattamonas nauphoetae</name>
    <dbReference type="NCBI Taxonomy" id="2049346"/>
    <lineage>
        <taxon>Eukaryota</taxon>
        <taxon>Metamonada</taxon>
        <taxon>Preaxostyla</taxon>
        <taxon>Oxymonadida</taxon>
        <taxon>Blattamonas</taxon>
    </lineage>
</organism>
<comment type="caution">
    <text evidence="2">The sequence shown here is derived from an EMBL/GenBank/DDBJ whole genome shotgun (WGS) entry which is preliminary data.</text>
</comment>
<reference evidence="2 3" key="1">
    <citation type="journal article" date="2022" name="bioRxiv">
        <title>Genomics of Preaxostyla Flagellates Illuminates Evolutionary Transitions and the Path Towards Mitochondrial Loss.</title>
        <authorList>
            <person name="Novak L.V.F."/>
            <person name="Treitli S.C."/>
            <person name="Pyrih J."/>
            <person name="Halakuc P."/>
            <person name="Pipaliya S.V."/>
            <person name="Vacek V."/>
            <person name="Brzon O."/>
            <person name="Soukal P."/>
            <person name="Eme L."/>
            <person name="Dacks J.B."/>
            <person name="Karnkowska A."/>
            <person name="Elias M."/>
            <person name="Hampl V."/>
        </authorList>
    </citation>
    <scope>NUCLEOTIDE SEQUENCE [LARGE SCALE GENOMIC DNA]</scope>
    <source>
        <strain evidence="2">NAU3</strain>
        <tissue evidence="2">Gut</tissue>
    </source>
</reference>
<sequence>MSPSADVTLCRCYSLPMSPSADITLRRCHSLPMSPSADVTLCRCQSLSMSSSADVTLCRCHPPPMSPSTDVTLCRCHPLPMSSSADVILCRRHPLLTSPSANVILCRCHPLPMSSSADVILCRRHPLPMSLSADITLADVPSHSPPASHYSFLEGAASIDTRCRLLGIYDRYSCLVFVVGSSFHTVVTDSLATLRATKHPHNHSRFLSQTAPALPVLQTEPTRSDGLSVESAFVRRATCRCWERQPEGSTGSRPFPGRAAFRVQPPNFPPHTRSERDDEEHTHTHTHTHTLSLSLSLSLT</sequence>
<accession>A0ABQ9WRR7</accession>
<name>A0ABQ9WRR7_9EUKA</name>
<evidence type="ECO:0000313" key="3">
    <source>
        <dbReference type="Proteomes" id="UP001281761"/>
    </source>
</evidence>
<dbReference type="Proteomes" id="UP001281761">
    <property type="component" value="Unassembled WGS sequence"/>
</dbReference>
<protein>
    <submittedName>
        <fullName evidence="2">Uncharacterized protein</fullName>
    </submittedName>
</protein>
<feature type="region of interest" description="Disordered" evidence="1">
    <location>
        <begin position="244"/>
        <end position="300"/>
    </location>
</feature>
<feature type="compositionally biased region" description="Basic and acidic residues" evidence="1">
    <location>
        <begin position="272"/>
        <end position="283"/>
    </location>
</feature>
<proteinExistence type="predicted"/>
<gene>
    <name evidence="2" type="ORF">BLNAU_23057</name>
</gene>